<feature type="compositionally biased region" description="Low complexity" evidence="1">
    <location>
        <begin position="90"/>
        <end position="107"/>
    </location>
</feature>
<keyword evidence="4" id="KW-1185">Reference proteome</keyword>
<reference evidence="3 4" key="1">
    <citation type="submission" date="2020-07" db="EMBL/GenBank/DDBJ databases">
        <title>Stappia sp., F7233, whole genome shotgun sequencing project.</title>
        <authorList>
            <person name="Jiang S."/>
            <person name="Liu Z.W."/>
            <person name="Du Z.J."/>
        </authorList>
    </citation>
    <scope>NUCLEOTIDE SEQUENCE [LARGE SCALE GENOMIC DNA]</scope>
    <source>
        <strain evidence="3 4">F7233</strain>
    </source>
</reference>
<dbReference type="InterPro" id="IPR021136">
    <property type="entry name" value="Flagellar_hook_control-like_C"/>
</dbReference>
<feature type="domain" description="Flagellar hook-length control protein-like C-terminal" evidence="2">
    <location>
        <begin position="325"/>
        <end position="398"/>
    </location>
</feature>
<feature type="region of interest" description="Disordered" evidence="1">
    <location>
        <begin position="87"/>
        <end position="107"/>
    </location>
</feature>
<gene>
    <name evidence="3" type="ORF">H2509_12905</name>
</gene>
<dbReference type="Pfam" id="PF02120">
    <property type="entry name" value="Flg_hook"/>
    <property type="match status" value="1"/>
</dbReference>
<keyword evidence="3" id="KW-0969">Cilium</keyword>
<dbReference type="EMBL" id="JACFXV010000054">
    <property type="protein sequence ID" value="MBA5778024.1"/>
    <property type="molecule type" value="Genomic_DNA"/>
</dbReference>
<evidence type="ECO:0000313" key="3">
    <source>
        <dbReference type="EMBL" id="MBA5778024.1"/>
    </source>
</evidence>
<evidence type="ECO:0000313" key="4">
    <source>
        <dbReference type="Proteomes" id="UP000541109"/>
    </source>
</evidence>
<dbReference type="AlphaFoldDB" id="A0A839AGG4"/>
<sequence length="411" mass="42017">MVSRISTPFAVVPVAPTERSARLRDGESFEGRVTRHLGRSSVRISANGSHIDLTIDPLLPVGARVSLTVLRGPDGLHYRIDAAADEVPGSSSPAASTQAAVQSSSQATATTDTTIARLAAVQGGLAQLFASLSAVQAGGGAQLPQTVQAAIADLLGLRLAGDGQPGGEALRQAILGAGFLGDPATLQTLGAVSLRSALSSLRAALAEFSGASAPPEGEAPDLPSVSRHPRGQAPANLSHGVYQALAGGNAASLLSHLLGQTDGALARLALSALASSGRLGDGAEAARNGFDVTVEVPLALGPETAVIPLQIGRDETEGGGENGEHAAWRLRFALDFPETGAVEALVGLDVNRLFVTLWVERADTLADLRRDLDALTATLSDTGLLVEDVRIVQGRPSDPPVRSGLLVDTRS</sequence>
<comment type="caution">
    <text evidence="3">The sequence shown here is derived from an EMBL/GenBank/DDBJ whole genome shotgun (WGS) entry which is preliminary data.</text>
</comment>
<organism evidence="3 4">
    <name type="scientific">Stappia albiluteola</name>
    <dbReference type="NCBI Taxonomy" id="2758565"/>
    <lineage>
        <taxon>Bacteria</taxon>
        <taxon>Pseudomonadati</taxon>
        <taxon>Pseudomonadota</taxon>
        <taxon>Alphaproteobacteria</taxon>
        <taxon>Hyphomicrobiales</taxon>
        <taxon>Stappiaceae</taxon>
        <taxon>Stappia</taxon>
    </lineage>
</organism>
<protein>
    <submittedName>
        <fullName evidence="3">Flagellar hook-length control protein FliK</fullName>
    </submittedName>
</protein>
<dbReference type="Proteomes" id="UP000541109">
    <property type="component" value="Unassembled WGS sequence"/>
</dbReference>
<evidence type="ECO:0000256" key="1">
    <source>
        <dbReference type="SAM" id="MobiDB-lite"/>
    </source>
</evidence>
<name>A0A839AGG4_9HYPH</name>
<keyword evidence="3" id="KW-0282">Flagellum</keyword>
<proteinExistence type="predicted"/>
<evidence type="ECO:0000259" key="2">
    <source>
        <dbReference type="Pfam" id="PF02120"/>
    </source>
</evidence>
<dbReference type="RefSeq" id="WP_182166004.1">
    <property type="nucleotide sequence ID" value="NZ_JACFXV010000054.1"/>
</dbReference>
<keyword evidence="3" id="KW-0966">Cell projection</keyword>
<accession>A0A839AGG4</accession>
<feature type="region of interest" description="Disordered" evidence="1">
    <location>
        <begin position="211"/>
        <end position="233"/>
    </location>
</feature>